<dbReference type="EMBL" id="JARK01001367">
    <property type="protein sequence ID" value="EYC17311.1"/>
    <property type="molecule type" value="Genomic_DNA"/>
</dbReference>
<evidence type="ECO:0000256" key="7">
    <source>
        <dbReference type="SAM" id="SignalP"/>
    </source>
</evidence>
<dbReference type="OrthoDB" id="5786599at2759"/>
<keyword evidence="4 7" id="KW-0732">Signal</keyword>
<dbReference type="GO" id="GO:0005576">
    <property type="term" value="C:extracellular region"/>
    <property type="evidence" value="ECO:0007669"/>
    <property type="project" value="UniProtKB-SubCell"/>
</dbReference>
<sequence length="264" mass="30107">MRFLLVSLLVLGASAYPADFTLTVDMLNKMIEKLKTESQYVPSYVMDQINNATDAEKQQFVDLMNRIHKGQFPPVSSTQQFVETVEKEAPLIGPKARAIYENYLQRYNNLTPEAKQFISTLTRPERSNLLAFLTYSLCVKCKQVRTLGKQVVHSHAVIQYRSTSIFQEHDCNDQGSHHRHQGISALTIDGITPHFPVNPETWASLKQQFPEQVKAWEECPQFKALRAFMENLPKNSDLTKDPDTLNKIMELGFKKYLPAEATAA</sequence>
<dbReference type="Proteomes" id="UP000024635">
    <property type="component" value="Unassembled WGS sequence"/>
</dbReference>
<comment type="subcellular location">
    <subcellularLocation>
        <location evidence="1">Secreted</location>
    </subcellularLocation>
</comment>
<feature type="signal peptide" evidence="7">
    <location>
        <begin position="1"/>
        <end position="15"/>
    </location>
</feature>
<keyword evidence="9" id="KW-1185">Reference proteome</keyword>
<dbReference type="InterPro" id="IPR008632">
    <property type="entry name" value="Gp-FAR-1"/>
</dbReference>
<evidence type="ECO:0000256" key="6">
    <source>
        <dbReference type="ARBA" id="ARBA00023121"/>
    </source>
</evidence>
<evidence type="ECO:0000313" key="8">
    <source>
        <dbReference type="EMBL" id="EYC17311.1"/>
    </source>
</evidence>
<accession>A0A016UQV5</accession>
<keyword evidence="6" id="KW-0446">Lipid-binding</keyword>
<evidence type="ECO:0000256" key="2">
    <source>
        <dbReference type="ARBA" id="ARBA00006648"/>
    </source>
</evidence>
<dbReference type="Pfam" id="PF05823">
    <property type="entry name" value="Gp-FAR-1"/>
    <property type="match status" value="1"/>
</dbReference>
<comment type="similarity">
    <text evidence="2">Belongs to the fatty-acid and retinol-binding protein (FARBP) family.</text>
</comment>
<name>A0A016UQV5_9BILA</name>
<keyword evidence="3" id="KW-0964">Secreted</keyword>
<dbReference type="STRING" id="53326.A0A016UQV5"/>
<keyword evidence="5" id="KW-0175">Coiled coil</keyword>
<dbReference type="GO" id="GO:0008289">
    <property type="term" value="F:lipid binding"/>
    <property type="evidence" value="ECO:0007669"/>
    <property type="project" value="UniProtKB-KW"/>
</dbReference>
<evidence type="ECO:0000256" key="1">
    <source>
        <dbReference type="ARBA" id="ARBA00004613"/>
    </source>
</evidence>
<evidence type="ECO:0000313" key="9">
    <source>
        <dbReference type="Proteomes" id="UP000024635"/>
    </source>
</evidence>
<evidence type="ECO:0000256" key="4">
    <source>
        <dbReference type="ARBA" id="ARBA00022729"/>
    </source>
</evidence>
<evidence type="ECO:0000256" key="3">
    <source>
        <dbReference type="ARBA" id="ARBA00022525"/>
    </source>
</evidence>
<feature type="chain" id="PRO_5013220839" evidence="7">
    <location>
        <begin position="16"/>
        <end position="264"/>
    </location>
</feature>
<proteinExistence type="inferred from homology"/>
<organism evidence="8 9">
    <name type="scientific">Ancylostoma ceylanicum</name>
    <dbReference type="NCBI Taxonomy" id="53326"/>
    <lineage>
        <taxon>Eukaryota</taxon>
        <taxon>Metazoa</taxon>
        <taxon>Ecdysozoa</taxon>
        <taxon>Nematoda</taxon>
        <taxon>Chromadorea</taxon>
        <taxon>Rhabditida</taxon>
        <taxon>Rhabditina</taxon>
        <taxon>Rhabditomorpha</taxon>
        <taxon>Strongyloidea</taxon>
        <taxon>Ancylostomatidae</taxon>
        <taxon>Ancylostomatinae</taxon>
        <taxon>Ancylostoma</taxon>
    </lineage>
</organism>
<dbReference type="AlphaFoldDB" id="A0A016UQV5"/>
<dbReference type="Gene3D" id="1.20.120.1100">
    <property type="match status" value="1"/>
</dbReference>
<comment type="caution">
    <text evidence="8">The sequence shown here is derived from an EMBL/GenBank/DDBJ whole genome shotgun (WGS) entry which is preliminary data.</text>
</comment>
<gene>
    <name evidence="8" type="primary">Acey_s0031.g2391</name>
    <name evidence="8" type="synonym">Acey-far-8</name>
    <name evidence="8" type="ORF">Y032_0031g2391</name>
</gene>
<evidence type="ECO:0000256" key="5">
    <source>
        <dbReference type="ARBA" id="ARBA00023054"/>
    </source>
</evidence>
<protein>
    <submittedName>
        <fullName evidence="8">Uncharacterized protein</fullName>
    </submittedName>
</protein>
<reference evidence="9" key="1">
    <citation type="journal article" date="2015" name="Nat. Genet.">
        <title>The genome and transcriptome of the zoonotic hookworm Ancylostoma ceylanicum identify infection-specific gene families.</title>
        <authorList>
            <person name="Schwarz E.M."/>
            <person name="Hu Y."/>
            <person name="Antoshechkin I."/>
            <person name="Miller M.M."/>
            <person name="Sternberg P.W."/>
            <person name="Aroian R.V."/>
        </authorList>
    </citation>
    <scope>NUCLEOTIDE SEQUENCE</scope>
    <source>
        <strain evidence="9">HY135</strain>
    </source>
</reference>